<evidence type="ECO:0000313" key="4">
    <source>
        <dbReference type="Proteomes" id="UP000564644"/>
    </source>
</evidence>
<dbReference type="PANTHER" id="PTHR43649:SF12">
    <property type="entry name" value="DIACETYLCHITOBIOSE BINDING PROTEIN DASA"/>
    <property type="match status" value="1"/>
</dbReference>
<reference evidence="3 4" key="1">
    <citation type="submission" date="2020-08" db="EMBL/GenBank/DDBJ databases">
        <title>Cohnella phylogeny.</title>
        <authorList>
            <person name="Dunlap C."/>
        </authorList>
    </citation>
    <scope>NUCLEOTIDE SEQUENCE [LARGE SCALE GENOMIC DNA]</scope>
    <source>
        <strain evidence="3 4">CBP 2801</strain>
    </source>
</reference>
<dbReference type="InterPro" id="IPR050490">
    <property type="entry name" value="Bact_solute-bd_prot1"/>
</dbReference>
<dbReference type="AlphaFoldDB" id="A0A7X0SH09"/>
<sequence length="571" mass="64064">MRKTFIPWLSALFVLALLLSGCSGNSDEPAASGSDGSGSASGPSGSASASGEASKAANLDPVKISINSIDPKFSPDNDVAQQIAKETGVTLDLQYVVGDLTQKLDLWLAGGDYPEIVVMHPKEVGKYIDAGAVIPLEDLIDQYGPNIKKAFGKYYNLLKASDGHIYELPAPYLTEETPADWEAPWAVQYDVLKEAGYPEIKTLDQLFDVLKAYYEKHPTIDGKPTIPWSGVGGADHPDWDLNNPAFQAAGRPDNSWFLIDDQNNVTLNILSDYQKRYYQFLNKLYLNDMLDKEFFTMNYDEAEAKAAQGRTLAGSLPAWFLKYPEQSLRTQGKADRQFANIELLFDENSPDHSNTMTPINSNNNWHITKNAKDPARIIQYVNFLLSDEGQKLINWGIEGKHYDVTNGKRVVNAEWKAKTEADPEYIFKNGPSGPYYWFTYGDGAKLSDGDYATPNTKDYWASTYDPTTKELLAKYGKEVFSEFMPPVERVPAWIWQLAEPTEGRAEFKRVQQVFKKDAPKIVYSKTPEDFEKNWNSYVEEVKKAGSAKVEAAYDKLWKGYIAQYDQTMGLQ</sequence>
<proteinExistence type="predicted"/>
<dbReference type="RefSeq" id="WP_185127484.1">
    <property type="nucleotide sequence ID" value="NZ_JACJVO010000003.1"/>
</dbReference>
<feature type="chain" id="PRO_5039204105" evidence="2">
    <location>
        <begin position="27"/>
        <end position="571"/>
    </location>
</feature>
<evidence type="ECO:0000256" key="2">
    <source>
        <dbReference type="SAM" id="SignalP"/>
    </source>
</evidence>
<keyword evidence="2" id="KW-0732">Signal</keyword>
<accession>A0A7X0SH09</accession>
<feature type="region of interest" description="Disordered" evidence="1">
    <location>
        <begin position="27"/>
        <end position="54"/>
    </location>
</feature>
<keyword evidence="4" id="KW-1185">Reference proteome</keyword>
<dbReference type="PANTHER" id="PTHR43649">
    <property type="entry name" value="ARABINOSE-BINDING PROTEIN-RELATED"/>
    <property type="match status" value="1"/>
</dbReference>
<feature type="signal peptide" evidence="2">
    <location>
        <begin position="1"/>
        <end position="26"/>
    </location>
</feature>
<dbReference type="PROSITE" id="PS51257">
    <property type="entry name" value="PROKAR_LIPOPROTEIN"/>
    <property type="match status" value="1"/>
</dbReference>
<gene>
    <name evidence="3" type="ORF">H7C18_02785</name>
</gene>
<comment type="caution">
    <text evidence="3">The sequence shown here is derived from an EMBL/GenBank/DDBJ whole genome shotgun (WGS) entry which is preliminary data.</text>
</comment>
<dbReference type="SUPFAM" id="SSF53850">
    <property type="entry name" value="Periplasmic binding protein-like II"/>
    <property type="match status" value="1"/>
</dbReference>
<dbReference type="EMBL" id="JACJVO010000003">
    <property type="protein sequence ID" value="MBB6729811.1"/>
    <property type="molecule type" value="Genomic_DNA"/>
</dbReference>
<protein>
    <submittedName>
        <fullName evidence="3">Extracellular solute-binding protein</fullName>
    </submittedName>
</protein>
<dbReference type="Proteomes" id="UP000564644">
    <property type="component" value="Unassembled WGS sequence"/>
</dbReference>
<dbReference type="Gene3D" id="3.40.190.10">
    <property type="entry name" value="Periplasmic binding protein-like II"/>
    <property type="match status" value="2"/>
</dbReference>
<organism evidence="3 4">
    <name type="scientific">Cohnella zeiphila</name>
    <dbReference type="NCBI Taxonomy" id="2761120"/>
    <lineage>
        <taxon>Bacteria</taxon>
        <taxon>Bacillati</taxon>
        <taxon>Bacillota</taxon>
        <taxon>Bacilli</taxon>
        <taxon>Bacillales</taxon>
        <taxon>Paenibacillaceae</taxon>
        <taxon>Cohnella</taxon>
    </lineage>
</organism>
<evidence type="ECO:0000256" key="1">
    <source>
        <dbReference type="SAM" id="MobiDB-lite"/>
    </source>
</evidence>
<name>A0A7X0SH09_9BACL</name>
<evidence type="ECO:0000313" key="3">
    <source>
        <dbReference type="EMBL" id="MBB6729811.1"/>
    </source>
</evidence>